<comment type="caution">
    <text evidence="1">The sequence shown here is derived from an EMBL/GenBank/DDBJ whole genome shotgun (WGS) entry which is preliminary data.</text>
</comment>
<keyword evidence="2" id="KW-1185">Reference proteome</keyword>
<accession>A0A8S1HIL0</accession>
<dbReference type="AlphaFoldDB" id="A0A8S1HIL0"/>
<reference evidence="1" key="1">
    <citation type="submission" date="2020-10" db="EMBL/GenBank/DDBJ databases">
        <authorList>
            <person name="Kikuchi T."/>
        </authorList>
    </citation>
    <scope>NUCLEOTIDE SEQUENCE</scope>
    <source>
        <strain evidence="1">NKZ352</strain>
    </source>
</reference>
<gene>
    <name evidence="1" type="ORF">CAUJ_LOCUS11034</name>
</gene>
<evidence type="ECO:0000313" key="1">
    <source>
        <dbReference type="EMBL" id="CAD6195115.1"/>
    </source>
</evidence>
<sequence>MGIRRDLPLPRNFNHQFAAPSPPRIGYVGGRFDLRWYMILFWLRWSLQRSRSNFDEAKRFVALGDGTGSDGVKPRGFA</sequence>
<protein>
    <submittedName>
        <fullName evidence="1">Uncharacterized protein</fullName>
    </submittedName>
</protein>
<organism evidence="1 2">
    <name type="scientific">Caenorhabditis auriculariae</name>
    <dbReference type="NCBI Taxonomy" id="2777116"/>
    <lineage>
        <taxon>Eukaryota</taxon>
        <taxon>Metazoa</taxon>
        <taxon>Ecdysozoa</taxon>
        <taxon>Nematoda</taxon>
        <taxon>Chromadorea</taxon>
        <taxon>Rhabditida</taxon>
        <taxon>Rhabditina</taxon>
        <taxon>Rhabditomorpha</taxon>
        <taxon>Rhabditoidea</taxon>
        <taxon>Rhabditidae</taxon>
        <taxon>Peloderinae</taxon>
        <taxon>Caenorhabditis</taxon>
    </lineage>
</organism>
<evidence type="ECO:0000313" key="2">
    <source>
        <dbReference type="Proteomes" id="UP000835052"/>
    </source>
</evidence>
<dbReference type="Proteomes" id="UP000835052">
    <property type="component" value="Unassembled WGS sequence"/>
</dbReference>
<dbReference type="EMBL" id="CAJGYM010000051">
    <property type="protein sequence ID" value="CAD6195115.1"/>
    <property type="molecule type" value="Genomic_DNA"/>
</dbReference>
<name>A0A8S1HIL0_9PELO</name>
<proteinExistence type="predicted"/>